<dbReference type="PRINTS" id="PR00969">
    <property type="entry name" value="CHAPERONPILI"/>
</dbReference>
<evidence type="ECO:0000256" key="6">
    <source>
        <dbReference type="ARBA" id="ARBA00023186"/>
    </source>
</evidence>
<sequence length="222" mass="25026">MFKIIRLISLFSACMLSMAAHAGVVMGGTRIIFSEGKKEATLSVTNQDKTIPYLVESWIENFNSDNHARVPFIVTPPLFRLDAGKENLLRINYLGMPLPKDHESVFWLNVKSISPTPRDKSNQLQVNIKSKFKLFYRPKGLAGKPADAWQQISFRHEGNQLIAHNPTPYFVSFYSLSINHHAIKDPGMIGPGEDRHWNVADSGVVSWSAINDYGGITEQRTR</sequence>
<dbReference type="EMBL" id="FOVG01000003">
    <property type="protein sequence ID" value="SFO07166.1"/>
    <property type="molecule type" value="Genomic_DNA"/>
</dbReference>
<evidence type="ECO:0000259" key="9">
    <source>
        <dbReference type="Pfam" id="PF02753"/>
    </source>
</evidence>
<dbReference type="Pfam" id="PF02753">
    <property type="entry name" value="PapD_C"/>
    <property type="match status" value="1"/>
</dbReference>
<evidence type="ECO:0000259" key="8">
    <source>
        <dbReference type="Pfam" id="PF00345"/>
    </source>
</evidence>
<dbReference type="SUPFAM" id="SSF49584">
    <property type="entry name" value="Periplasmic chaperone C-domain"/>
    <property type="match status" value="1"/>
</dbReference>
<dbReference type="InterPro" id="IPR016148">
    <property type="entry name" value="Pili_assmbl_chaperone_C"/>
</dbReference>
<feature type="domain" description="Pili assembly chaperone N-terminal" evidence="8">
    <location>
        <begin position="23"/>
        <end position="141"/>
    </location>
</feature>
<evidence type="ECO:0000256" key="7">
    <source>
        <dbReference type="SAM" id="SignalP"/>
    </source>
</evidence>
<proteinExistence type="inferred from homology"/>
<dbReference type="FunFam" id="2.60.40.10:FF:000458">
    <property type="entry name" value="Molecular chaperone FimC"/>
    <property type="match status" value="1"/>
</dbReference>
<feature type="signal peptide" evidence="7">
    <location>
        <begin position="1"/>
        <end position="22"/>
    </location>
</feature>
<dbReference type="InterPro" id="IPR016147">
    <property type="entry name" value="Pili_assmbl_chaperone_N"/>
</dbReference>
<dbReference type="SUPFAM" id="SSF49354">
    <property type="entry name" value="PapD-like"/>
    <property type="match status" value="1"/>
</dbReference>
<dbReference type="GO" id="GO:0071555">
    <property type="term" value="P:cell wall organization"/>
    <property type="evidence" value="ECO:0007669"/>
    <property type="project" value="InterPro"/>
</dbReference>
<gene>
    <name evidence="10" type="ORF">SAMN05428971_2800</name>
</gene>
<dbReference type="PANTHER" id="PTHR30251">
    <property type="entry name" value="PILUS ASSEMBLY CHAPERONE"/>
    <property type="match status" value="1"/>
</dbReference>
<dbReference type="Pfam" id="PF00345">
    <property type="entry name" value="PapD_N"/>
    <property type="match status" value="1"/>
</dbReference>
<feature type="chain" id="PRO_5011624720" evidence="7">
    <location>
        <begin position="23"/>
        <end position="222"/>
    </location>
</feature>
<keyword evidence="3" id="KW-1029">Fimbrium biogenesis</keyword>
<dbReference type="GO" id="GO:0030288">
    <property type="term" value="C:outer membrane-bounded periplasmic space"/>
    <property type="evidence" value="ECO:0007669"/>
    <property type="project" value="InterPro"/>
</dbReference>
<dbReference type="InterPro" id="IPR008962">
    <property type="entry name" value="PapD-like_sf"/>
</dbReference>
<evidence type="ECO:0000256" key="5">
    <source>
        <dbReference type="ARBA" id="ARBA00022764"/>
    </source>
</evidence>
<keyword evidence="4 7" id="KW-0732">Signal</keyword>
<evidence type="ECO:0000313" key="11">
    <source>
        <dbReference type="Proteomes" id="UP000198968"/>
    </source>
</evidence>
<organism evidence="10 11">
    <name type="scientific">Candidatus Pantoea varia</name>
    <dbReference type="NCBI Taxonomy" id="1881036"/>
    <lineage>
        <taxon>Bacteria</taxon>
        <taxon>Pseudomonadati</taxon>
        <taxon>Pseudomonadota</taxon>
        <taxon>Gammaproteobacteria</taxon>
        <taxon>Enterobacterales</taxon>
        <taxon>Erwiniaceae</taxon>
        <taxon>Pantoea</taxon>
    </lineage>
</organism>
<comment type="subcellular location">
    <subcellularLocation>
        <location evidence="1">Periplasm</location>
    </subcellularLocation>
</comment>
<dbReference type="PANTHER" id="PTHR30251:SF2">
    <property type="entry name" value="FIMBRIAL CHAPERONE YADV-RELATED"/>
    <property type="match status" value="1"/>
</dbReference>
<dbReference type="InterPro" id="IPR050643">
    <property type="entry name" value="Periplasmic_pilus_chap"/>
</dbReference>
<dbReference type="InterPro" id="IPR001829">
    <property type="entry name" value="Pili_assmbl_chaperone_bac"/>
</dbReference>
<dbReference type="InterPro" id="IPR013783">
    <property type="entry name" value="Ig-like_fold"/>
</dbReference>
<evidence type="ECO:0000256" key="2">
    <source>
        <dbReference type="ARBA" id="ARBA00007399"/>
    </source>
</evidence>
<evidence type="ECO:0000313" key="10">
    <source>
        <dbReference type="EMBL" id="SFO07166.1"/>
    </source>
</evidence>
<dbReference type="Proteomes" id="UP000198968">
    <property type="component" value="Unassembled WGS sequence"/>
</dbReference>
<accession>A0A1I5E758</accession>
<reference evidence="11" key="1">
    <citation type="submission" date="2016-10" db="EMBL/GenBank/DDBJ databases">
        <authorList>
            <person name="Varghese N."/>
            <person name="Submissions S."/>
        </authorList>
    </citation>
    <scope>NUCLEOTIDE SEQUENCE [LARGE SCALE GENOMIC DNA]</scope>
    <source>
        <strain evidence="11">OV426</strain>
    </source>
</reference>
<keyword evidence="6" id="KW-0143">Chaperone</keyword>
<dbReference type="InterPro" id="IPR036316">
    <property type="entry name" value="Pili_assmbl_chap_C_dom_sf"/>
</dbReference>
<comment type="similarity">
    <text evidence="2">Belongs to the periplasmic pilus chaperone family.</text>
</comment>
<protein>
    <submittedName>
        <fullName evidence="10">P pilus assembly protein, chaperone PapD</fullName>
    </submittedName>
</protein>
<evidence type="ECO:0000256" key="4">
    <source>
        <dbReference type="ARBA" id="ARBA00022729"/>
    </source>
</evidence>
<keyword evidence="11" id="KW-1185">Reference proteome</keyword>
<evidence type="ECO:0000256" key="3">
    <source>
        <dbReference type="ARBA" id="ARBA00022558"/>
    </source>
</evidence>
<dbReference type="OrthoDB" id="9131059at2"/>
<dbReference type="Gene3D" id="2.60.40.10">
    <property type="entry name" value="Immunoglobulins"/>
    <property type="match status" value="2"/>
</dbReference>
<feature type="domain" description="Pili assembly chaperone C-terminal" evidence="9">
    <location>
        <begin position="164"/>
        <end position="217"/>
    </location>
</feature>
<evidence type="ECO:0000256" key="1">
    <source>
        <dbReference type="ARBA" id="ARBA00004418"/>
    </source>
</evidence>
<name>A0A1I5E758_9GAMM</name>
<keyword evidence="5" id="KW-0574">Periplasm</keyword>
<dbReference type="AlphaFoldDB" id="A0A1I5E758"/>
<dbReference type="RefSeq" id="WP_090964650.1">
    <property type="nucleotide sequence ID" value="NZ_FOVG01000003.1"/>
</dbReference>